<proteinExistence type="predicted"/>
<accession>A0A1Q9BYU7</accession>
<evidence type="ECO:0000313" key="3">
    <source>
        <dbReference type="Proteomes" id="UP000186817"/>
    </source>
</evidence>
<sequence>MSEVFMRVQTQQLNMLPRVAEQWIEIALDETQEPVTMETTGQSAQVMVIHVKLHRLSAWGQQVQSFSVVLPTVVLPGTTTDDILGGLMERLPVSLEQLNTLADRTTFFLNTDSFGSCLKLTKCLATKFACFSCPCRMHQLCIAMTAAIALSGVMSSLYCGSLLLRRAKFQKSLRARLEHYLRDNLDITYDAPTSSAVSHANAVWNLAWPLVQAGHSTDTRLTTPKAQAWRRLRKNLCGPLNDHTRVIHYCPYGCHDSRSDVVDEVFKDLCTLFLDSPPMVPVWNKWTKVVPPLMWFAPFMLVHGLLSHIVKPVLEALEVTQVQTEAVTETAVTAMSLIESELERIAAPEQDSEAFRKEEFARVRKFTKFATCKGMKEKLTATLLSLQPALKIMGSFFTAADATSCPDLRRTSTVLVLSQPSQSPAVSTVKVLLNALSSEDACHWQALREPDAAWDCHSYTCAATPTWLEVGQLYGRLVLPFSVWPFKAALMLEDGVSRETQEMLATELLRLCSHRDPFLQFLKGDLQTETDVLDPANLQRIRQLLDLAPVTNVVSEKSFAASHVRRMTDHGQSPKLPTLAAQHVLAESKSILDCQSRQEAAMLLAHGSAPGSAVSQGTSRVLAPGSAVSQSPLQTSAVSQNPDKNHVWRHYMRRHMQAGKTMKQVAQQWRQESDEAKALLAAEVARAPRPPASPQLAVPVTAPVAPATVSVWPHCGDDFYPLRADCLESMVDEVRPLAESWVRRVGETECKPMTATVSDCGPLCRTTKCVRTLQDWQSSVLEHVRVKLNRFAAFCKAKPPNLGDMWPALPALHIHIEASSGSSADRPKGLTLLQLSPLHDAQVYCLATPSAAPVPAEGVVLQFEPQIDNLRGATEVMELCLTMLPTQPLLSGAPMPKESLQFQCLRCKHTSLTSMRVQVVEDMADMEAAAASKRRKDKQASDISAAVQRLDDDSLLKKRRRMRSKQPSRKAAARPSGCQPEPLRDEEVEREEELRMWDDELAAEADPVAGDPFLALEEEIVRLGFPDDELDDMRQAEREELITSPTQPSIMPSSRPSTSNSAGSHGRPEQLPSKVRIDPGALASFSVQQGLERSPLLAALILVVMGQESSIESALRYLAGVRTIWKGWTSSTMLEGEGSLSEALSWARGICSAVGTRPRWQVKEQVPADSQDASAGSQDVSADSQVASAALTSSKSSPTPPTFTSSKSSPTPLPPTPPPPRKAPPRDKAPPEKPKVEDNKVPAPATAAAPKLKALPPSARVEVKSEVSAAQENLETATTESKAAAKCIAALPEPPVTVKAAPQKPEGQQGTATSSAVSQASQLEVLTDSRAVKREGGASELEQRLVKARMMRKDILKQLHELDGELGLVGFLERNELADVASSNADGHTCLHIMAEDLRRGECSLSLALQIADAVPSAILDAKTTGGRPQGAAAIHMLCGSGRDQGDVKAAVVQRLLQRRAELETKDARGSTPFLRAAGCQCLPVVELLAEKRANIHAVQQATGRNAFDIANAEVKTFLKSLGLTFSGNRGGQSSREAFPERSRQWTQELRPPRTGDTVHKLGSETTRIGRLAQLGPRKQAFGCQPEIFGACAFRLSARDLRCLRFSAVSQRSSVPALFGCQPEIFGACAFRLSARDLRCLRFSAVSQRSSAAALFGCQPEIFGACAFRLSARDLRCLRFSAVSQRSSVPALFGCQPEIFGACAFRLSARDLRRLRFSAVSQRALAAALFGCEPGHTDPTSLLAIGDTVETPRELVSEREGALVPVASAADTAVQPGENLLVASRINVIRELMIRQQRKQAKKQHLAAIVGRGPKAPERLQSAQKRGYKMFSRGSKSERGAWSARLHLSKARSQKHRNELCLG</sequence>
<feature type="compositionally biased region" description="Low complexity" evidence="1">
    <location>
        <begin position="1177"/>
        <end position="1210"/>
    </location>
</feature>
<name>A0A1Q9BYU7_SYMMI</name>
<evidence type="ECO:0000256" key="1">
    <source>
        <dbReference type="SAM" id="MobiDB-lite"/>
    </source>
</evidence>
<feature type="region of interest" description="Disordered" evidence="1">
    <location>
        <begin position="1812"/>
        <end position="1834"/>
    </location>
</feature>
<feature type="region of interest" description="Disordered" evidence="1">
    <location>
        <begin position="1299"/>
        <end position="1321"/>
    </location>
</feature>
<feature type="compositionally biased region" description="Basic residues" evidence="1">
    <location>
        <begin position="957"/>
        <end position="972"/>
    </location>
</feature>
<dbReference type="OrthoDB" id="419992at2759"/>
<feature type="compositionally biased region" description="Low complexity" evidence="1">
    <location>
        <begin position="1242"/>
        <end position="1258"/>
    </location>
</feature>
<dbReference type="Gene3D" id="1.25.40.20">
    <property type="entry name" value="Ankyrin repeat-containing domain"/>
    <property type="match status" value="1"/>
</dbReference>
<dbReference type="EMBL" id="LSRX01002237">
    <property type="protein sequence ID" value="OLP75857.1"/>
    <property type="molecule type" value="Genomic_DNA"/>
</dbReference>
<organism evidence="2 3">
    <name type="scientific">Symbiodinium microadriaticum</name>
    <name type="common">Dinoflagellate</name>
    <name type="synonym">Zooxanthella microadriatica</name>
    <dbReference type="NCBI Taxonomy" id="2951"/>
    <lineage>
        <taxon>Eukaryota</taxon>
        <taxon>Sar</taxon>
        <taxon>Alveolata</taxon>
        <taxon>Dinophyceae</taxon>
        <taxon>Suessiales</taxon>
        <taxon>Symbiodiniaceae</taxon>
        <taxon>Symbiodinium</taxon>
    </lineage>
</organism>
<feature type="compositionally biased region" description="Pro residues" evidence="1">
    <location>
        <begin position="1211"/>
        <end position="1222"/>
    </location>
</feature>
<feature type="region of interest" description="Disordered" evidence="1">
    <location>
        <begin position="1041"/>
        <end position="1073"/>
    </location>
</feature>
<feature type="region of interest" description="Disordered" evidence="1">
    <location>
        <begin position="957"/>
        <end position="992"/>
    </location>
</feature>
<dbReference type="Proteomes" id="UP000186817">
    <property type="component" value="Unassembled WGS sequence"/>
</dbReference>
<feature type="compositionally biased region" description="Basic and acidic residues" evidence="1">
    <location>
        <begin position="1224"/>
        <end position="1240"/>
    </location>
</feature>
<feature type="compositionally biased region" description="Low complexity" evidence="1">
    <location>
        <begin position="1308"/>
        <end position="1321"/>
    </location>
</feature>
<protein>
    <submittedName>
        <fullName evidence="2">Uncharacterized protein</fullName>
    </submittedName>
</protein>
<dbReference type="SUPFAM" id="SSF48403">
    <property type="entry name" value="Ankyrin repeat"/>
    <property type="match status" value="1"/>
</dbReference>
<evidence type="ECO:0000313" key="2">
    <source>
        <dbReference type="EMBL" id="OLP75857.1"/>
    </source>
</evidence>
<feature type="compositionally biased region" description="Basic and acidic residues" evidence="1">
    <location>
        <begin position="982"/>
        <end position="992"/>
    </location>
</feature>
<dbReference type="InterPro" id="IPR036770">
    <property type="entry name" value="Ankyrin_rpt-contain_sf"/>
</dbReference>
<comment type="caution">
    <text evidence="2">The sequence shown here is derived from an EMBL/GenBank/DDBJ whole genome shotgun (WGS) entry which is preliminary data.</text>
</comment>
<feature type="region of interest" description="Disordered" evidence="1">
    <location>
        <begin position="1164"/>
        <end position="1258"/>
    </location>
</feature>
<gene>
    <name evidence="2" type="ORF">AK812_SmicGene44283</name>
</gene>
<feature type="compositionally biased region" description="Polar residues" evidence="1">
    <location>
        <begin position="1043"/>
        <end position="1063"/>
    </location>
</feature>
<keyword evidence="3" id="KW-1185">Reference proteome</keyword>
<reference evidence="2 3" key="1">
    <citation type="submission" date="2016-02" db="EMBL/GenBank/DDBJ databases">
        <title>Genome analysis of coral dinoflagellate symbionts highlights evolutionary adaptations to a symbiotic lifestyle.</title>
        <authorList>
            <person name="Aranda M."/>
            <person name="Li Y."/>
            <person name="Liew Y.J."/>
            <person name="Baumgarten S."/>
            <person name="Simakov O."/>
            <person name="Wilson M."/>
            <person name="Piel J."/>
            <person name="Ashoor H."/>
            <person name="Bougouffa S."/>
            <person name="Bajic V.B."/>
            <person name="Ryu T."/>
            <person name="Ravasi T."/>
            <person name="Bayer T."/>
            <person name="Micklem G."/>
            <person name="Kim H."/>
            <person name="Bhak J."/>
            <person name="Lajeunesse T.C."/>
            <person name="Voolstra C.R."/>
        </authorList>
    </citation>
    <scope>NUCLEOTIDE SEQUENCE [LARGE SCALE GENOMIC DNA]</scope>
    <source>
        <strain evidence="2 3">CCMP2467</strain>
    </source>
</reference>